<feature type="transmembrane region" description="Helical" evidence="8">
    <location>
        <begin position="182"/>
        <end position="208"/>
    </location>
</feature>
<dbReference type="EMBL" id="FQXV01000002">
    <property type="protein sequence ID" value="SHH72887.1"/>
    <property type="molecule type" value="Genomic_DNA"/>
</dbReference>
<evidence type="ECO:0000256" key="3">
    <source>
        <dbReference type="ARBA" id="ARBA00022475"/>
    </source>
</evidence>
<feature type="transmembrane region" description="Helical" evidence="8">
    <location>
        <begin position="85"/>
        <end position="103"/>
    </location>
</feature>
<name>A0A1M5VCD2_9FIRM</name>
<organism evidence="9 10">
    <name type="scientific">Sporobacter termitidis DSM 10068</name>
    <dbReference type="NCBI Taxonomy" id="1123282"/>
    <lineage>
        <taxon>Bacteria</taxon>
        <taxon>Bacillati</taxon>
        <taxon>Bacillota</taxon>
        <taxon>Clostridia</taxon>
        <taxon>Eubacteriales</taxon>
        <taxon>Oscillospiraceae</taxon>
        <taxon>Sporobacter</taxon>
    </lineage>
</organism>
<feature type="transmembrane region" description="Helical" evidence="8">
    <location>
        <begin position="321"/>
        <end position="339"/>
    </location>
</feature>
<keyword evidence="7 8" id="KW-0472">Membrane</keyword>
<dbReference type="PANTHER" id="PTHR32196:SF21">
    <property type="entry name" value="ABC TRANSPORTER PERMEASE PROTEIN YPHD-RELATED"/>
    <property type="match status" value="1"/>
</dbReference>
<keyword evidence="6 8" id="KW-1133">Transmembrane helix</keyword>
<feature type="transmembrane region" description="Helical" evidence="8">
    <location>
        <begin position="31"/>
        <end position="52"/>
    </location>
</feature>
<feature type="transmembrane region" description="Helical" evidence="8">
    <location>
        <begin position="115"/>
        <end position="136"/>
    </location>
</feature>
<keyword evidence="5 8" id="KW-0812">Transmembrane</keyword>
<evidence type="ECO:0000256" key="5">
    <source>
        <dbReference type="ARBA" id="ARBA00022692"/>
    </source>
</evidence>
<protein>
    <submittedName>
        <fullName evidence="9">Monosaccharide ABC transporter membrane protein, CUT2 family</fullName>
    </submittedName>
</protein>
<feature type="transmembrane region" description="Helical" evidence="8">
    <location>
        <begin position="143"/>
        <end position="162"/>
    </location>
</feature>
<evidence type="ECO:0000256" key="4">
    <source>
        <dbReference type="ARBA" id="ARBA00022519"/>
    </source>
</evidence>
<evidence type="ECO:0000256" key="6">
    <source>
        <dbReference type="ARBA" id="ARBA00022989"/>
    </source>
</evidence>
<keyword evidence="4" id="KW-0997">Cell inner membrane</keyword>
<proteinExistence type="predicted"/>
<keyword evidence="3" id="KW-1003">Cell membrane</keyword>
<dbReference type="GO" id="GO:0022857">
    <property type="term" value="F:transmembrane transporter activity"/>
    <property type="evidence" value="ECO:0007669"/>
    <property type="project" value="InterPro"/>
</dbReference>
<keyword evidence="10" id="KW-1185">Reference proteome</keyword>
<dbReference type="CDD" id="cd06579">
    <property type="entry name" value="TM_PBP1_transp_AraH_like"/>
    <property type="match status" value="1"/>
</dbReference>
<evidence type="ECO:0000313" key="9">
    <source>
        <dbReference type="EMBL" id="SHH72887.1"/>
    </source>
</evidence>
<evidence type="ECO:0000256" key="2">
    <source>
        <dbReference type="ARBA" id="ARBA00022448"/>
    </source>
</evidence>
<dbReference type="Pfam" id="PF02653">
    <property type="entry name" value="BPD_transp_2"/>
    <property type="match status" value="1"/>
</dbReference>
<feature type="transmembrane region" description="Helical" evidence="8">
    <location>
        <begin position="239"/>
        <end position="259"/>
    </location>
</feature>
<dbReference type="AlphaFoldDB" id="A0A1M5VCD2"/>
<dbReference type="Proteomes" id="UP000183995">
    <property type="component" value="Unassembled WGS sequence"/>
</dbReference>
<reference evidence="9 10" key="1">
    <citation type="submission" date="2016-11" db="EMBL/GenBank/DDBJ databases">
        <authorList>
            <person name="Jaros S."/>
            <person name="Januszkiewicz K."/>
            <person name="Wedrychowicz H."/>
        </authorList>
    </citation>
    <scope>NUCLEOTIDE SEQUENCE [LARGE SCALE GENOMIC DNA]</scope>
    <source>
        <strain evidence="9 10">DSM 10068</strain>
    </source>
</reference>
<dbReference type="GO" id="GO:0005886">
    <property type="term" value="C:plasma membrane"/>
    <property type="evidence" value="ECO:0007669"/>
    <property type="project" value="UniProtKB-SubCell"/>
</dbReference>
<dbReference type="RefSeq" id="WP_159435338.1">
    <property type="nucleotide sequence ID" value="NZ_FQXV01000002.1"/>
</dbReference>
<dbReference type="OrthoDB" id="9813906at2"/>
<gene>
    <name evidence="9" type="ORF">SAMN02745823_00758</name>
</gene>
<dbReference type="PANTHER" id="PTHR32196">
    <property type="entry name" value="ABC TRANSPORTER PERMEASE PROTEIN YPHD-RELATED-RELATED"/>
    <property type="match status" value="1"/>
</dbReference>
<comment type="subcellular location">
    <subcellularLocation>
        <location evidence="1">Cell membrane</location>
        <topology evidence="1">Multi-pass membrane protein</topology>
    </subcellularLocation>
</comment>
<evidence type="ECO:0000256" key="8">
    <source>
        <dbReference type="SAM" id="Phobius"/>
    </source>
</evidence>
<evidence type="ECO:0000256" key="7">
    <source>
        <dbReference type="ARBA" id="ARBA00023136"/>
    </source>
</evidence>
<evidence type="ECO:0000313" key="10">
    <source>
        <dbReference type="Proteomes" id="UP000183995"/>
    </source>
</evidence>
<sequence length="345" mass="36439">MELKSKEKTMAEVKSDGGVQRMSLRAFLMRYNAIIILVILCIIASVLSPLFVSKTNIFTLLRQQVPYLIIAMGMLMVIITGGIDLSVCSVAAVSSIMVAYSMMKWGLSSGGWDTWAAIAIGVGVGALFGALNGFLIARLRMPAFIVTLAMMYAGEGIAYIITKGNTLMLDNKSGGYADLVGFSTGTTVLGIPYAVIFALVIVIIFYFVMRYTTFGRMVYAIGSNESAVQLAGISSKKHLFFVYLLSGILCGVAGVIITARSGNASALTAGVDYNMSTIAGVVIGGASLMGGEGTVVMTVIGVFIIAVIGNIMNLINLASYPQMVVKAAVIILAVLLKSLSSRKHA</sequence>
<evidence type="ECO:0000256" key="1">
    <source>
        <dbReference type="ARBA" id="ARBA00004651"/>
    </source>
</evidence>
<dbReference type="InterPro" id="IPR001851">
    <property type="entry name" value="ABC_transp_permease"/>
</dbReference>
<dbReference type="STRING" id="1123282.SAMN02745823_00758"/>
<feature type="transmembrane region" description="Helical" evidence="8">
    <location>
        <begin position="295"/>
        <end position="315"/>
    </location>
</feature>
<keyword evidence="2" id="KW-0813">Transport</keyword>
<accession>A0A1M5VCD2</accession>